<evidence type="ECO:0000313" key="17">
    <source>
        <dbReference type="EMBL" id="WOO82240.1"/>
    </source>
</evidence>
<keyword evidence="14" id="KW-0812">Transmembrane</keyword>
<feature type="domain" description="Nucleolar 27S pre-rRNA processing Urb2/Npa2 C-terminal" evidence="15">
    <location>
        <begin position="1544"/>
        <end position="1730"/>
    </location>
</feature>
<keyword evidence="5" id="KW-0156">Chromatin regulator</keyword>
<name>A0AAF0Y8Y5_9TREE</name>
<keyword evidence="14" id="KW-0472">Membrane</keyword>
<keyword evidence="12" id="KW-0175">Coiled coil</keyword>
<dbReference type="GO" id="GO:0035267">
    <property type="term" value="C:NuA4 histone acetyltransferase complex"/>
    <property type="evidence" value="ECO:0007669"/>
    <property type="project" value="InterPro"/>
</dbReference>
<feature type="domain" description="DAMP1 SANT/Myb-like" evidence="16">
    <location>
        <begin position="113"/>
        <end position="197"/>
    </location>
</feature>
<dbReference type="Pfam" id="PF10441">
    <property type="entry name" value="Urb2"/>
    <property type="match status" value="1"/>
</dbReference>
<dbReference type="InterPro" id="IPR018849">
    <property type="entry name" value="Urb2/Npa2_C"/>
</dbReference>
<evidence type="ECO:0000256" key="11">
    <source>
        <dbReference type="ARBA" id="ARBA00038745"/>
    </source>
</evidence>
<dbReference type="GO" id="GO:0006281">
    <property type="term" value="P:DNA repair"/>
    <property type="evidence" value="ECO:0007669"/>
    <property type="project" value="UniProtKB-KW"/>
</dbReference>
<evidence type="ECO:0000256" key="7">
    <source>
        <dbReference type="ARBA" id="ARBA00023163"/>
    </source>
</evidence>
<keyword evidence="4" id="KW-0227">DNA damage</keyword>
<evidence type="ECO:0000256" key="5">
    <source>
        <dbReference type="ARBA" id="ARBA00022853"/>
    </source>
</evidence>
<evidence type="ECO:0000256" key="8">
    <source>
        <dbReference type="ARBA" id="ARBA00023204"/>
    </source>
</evidence>
<evidence type="ECO:0000256" key="6">
    <source>
        <dbReference type="ARBA" id="ARBA00023015"/>
    </source>
</evidence>
<keyword evidence="7" id="KW-0804">Transcription</keyword>
<dbReference type="GO" id="GO:0003714">
    <property type="term" value="F:transcription corepressor activity"/>
    <property type="evidence" value="ECO:0007669"/>
    <property type="project" value="TreeGrafter"/>
</dbReference>
<dbReference type="PANTHER" id="PTHR12855:SF10">
    <property type="entry name" value="DNA METHYLTRANSFERASE 1-ASSOCIATED PROTEIN 1"/>
    <property type="match status" value="1"/>
</dbReference>
<feature type="region of interest" description="Disordered" evidence="13">
    <location>
        <begin position="337"/>
        <end position="369"/>
    </location>
</feature>
<gene>
    <name evidence="17" type="primary">SWC4</name>
    <name evidence="17" type="ORF">LOC62_04G005737</name>
</gene>
<feature type="region of interest" description="Disordered" evidence="13">
    <location>
        <begin position="1"/>
        <end position="32"/>
    </location>
</feature>
<comment type="similarity">
    <text evidence="2">Belongs to the SWC4 family.</text>
</comment>
<dbReference type="GO" id="GO:0006338">
    <property type="term" value="P:chromatin remodeling"/>
    <property type="evidence" value="ECO:0007669"/>
    <property type="project" value="InterPro"/>
</dbReference>
<proteinExistence type="inferred from homology"/>
<dbReference type="GO" id="GO:0000122">
    <property type="term" value="P:negative regulation of transcription by RNA polymerase II"/>
    <property type="evidence" value="ECO:0007669"/>
    <property type="project" value="TreeGrafter"/>
</dbReference>
<protein>
    <recommendedName>
        <fullName evidence="3">SWR1-complex protein 4</fullName>
    </recommendedName>
</protein>
<evidence type="ECO:0000256" key="1">
    <source>
        <dbReference type="ARBA" id="ARBA00004123"/>
    </source>
</evidence>
<dbReference type="GeneID" id="87808965"/>
<organism evidence="17 18">
    <name type="scientific">Vanrija pseudolonga</name>
    <dbReference type="NCBI Taxonomy" id="143232"/>
    <lineage>
        <taxon>Eukaryota</taxon>
        <taxon>Fungi</taxon>
        <taxon>Dikarya</taxon>
        <taxon>Basidiomycota</taxon>
        <taxon>Agaricomycotina</taxon>
        <taxon>Tremellomycetes</taxon>
        <taxon>Trichosporonales</taxon>
        <taxon>Trichosporonaceae</taxon>
        <taxon>Vanrija</taxon>
    </lineage>
</organism>
<comment type="subunit">
    <text evidence="11">Component of the SWR1 chromatin-remodeling complex and of the NuA4 histone acetyltransferase complex.</text>
</comment>
<feature type="region of interest" description="Disordered" evidence="13">
    <location>
        <begin position="292"/>
        <end position="322"/>
    </location>
</feature>
<feature type="compositionally biased region" description="Low complexity" evidence="13">
    <location>
        <begin position="14"/>
        <end position="30"/>
    </location>
</feature>
<accession>A0AAF0Y8Y5</accession>
<evidence type="ECO:0000256" key="2">
    <source>
        <dbReference type="ARBA" id="ARBA00006918"/>
    </source>
</evidence>
<reference evidence="17" key="1">
    <citation type="submission" date="2023-10" db="EMBL/GenBank/DDBJ databases">
        <authorList>
            <person name="Noh H."/>
        </authorList>
    </citation>
    <scope>NUCLEOTIDE SEQUENCE</scope>
    <source>
        <strain evidence="17">DUCC4014</strain>
    </source>
</reference>
<evidence type="ECO:0000256" key="12">
    <source>
        <dbReference type="SAM" id="Coils"/>
    </source>
</evidence>
<evidence type="ECO:0000256" key="9">
    <source>
        <dbReference type="ARBA" id="ARBA00023242"/>
    </source>
</evidence>
<evidence type="ECO:0000256" key="14">
    <source>
        <dbReference type="SAM" id="Phobius"/>
    </source>
</evidence>
<feature type="coiled-coil region" evidence="12">
    <location>
        <begin position="243"/>
        <end position="270"/>
    </location>
</feature>
<comment type="subcellular location">
    <subcellularLocation>
        <location evidence="1">Nucleus</location>
    </subcellularLocation>
</comment>
<keyword evidence="18" id="KW-1185">Reference proteome</keyword>
<evidence type="ECO:0000313" key="18">
    <source>
        <dbReference type="Proteomes" id="UP000827549"/>
    </source>
</evidence>
<comment type="function">
    <text evidence="10">Component of the SWR1 complex which mediates the ATP-dependent exchange of histone H2A for the H2A variant HZT1 leading to transcriptional regulation of selected genes by chromatin remodeling. Component of the NuA4 histone acetyltransferase complex which is involved in transcriptional activation of selected genes principally by acetylation of nucleosomal histone H4 and H2A. The NuA4 complex is also involved in DNA repair.</text>
</comment>
<keyword evidence="9" id="KW-0539">Nucleus</keyword>
<dbReference type="FunFam" id="1.10.10.60:FF:000501">
    <property type="entry name" value="Unplaced genomic scaffold supercont1.172, whole genome shotgun sequence"/>
    <property type="match status" value="1"/>
</dbReference>
<evidence type="ECO:0000256" key="3">
    <source>
        <dbReference type="ARBA" id="ARBA00019132"/>
    </source>
</evidence>
<keyword evidence="14" id="KW-1133">Transmembrane helix</keyword>
<dbReference type="GO" id="GO:0000812">
    <property type="term" value="C:Swr1 complex"/>
    <property type="evidence" value="ECO:0007669"/>
    <property type="project" value="TreeGrafter"/>
</dbReference>
<dbReference type="Gene3D" id="1.10.10.60">
    <property type="entry name" value="Homeodomain-like"/>
    <property type="match status" value="1"/>
</dbReference>
<evidence type="ECO:0000256" key="10">
    <source>
        <dbReference type="ARBA" id="ARBA00025264"/>
    </source>
</evidence>
<dbReference type="Proteomes" id="UP000827549">
    <property type="component" value="Chromosome 4"/>
</dbReference>
<evidence type="ECO:0000259" key="16">
    <source>
        <dbReference type="Pfam" id="PF16282"/>
    </source>
</evidence>
<dbReference type="PANTHER" id="PTHR12855">
    <property type="entry name" value="DNA METHYLTRANSFERASE 1-ASSOCIATED PROTEIN 1 FAMILY MEMBER"/>
    <property type="match status" value="1"/>
</dbReference>
<dbReference type="Pfam" id="PF16282">
    <property type="entry name" value="SANT_DAMP1_like"/>
    <property type="match status" value="1"/>
</dbReference>
<keyword evidence="6" id="KW-0805">Transcription regulation</keyword>
<evidence type="ECO:0000256" key="4">
    <source>
        <dbReference type="ARBA" id="ARBA00022763"/>
    </source>
</evidence>
<keyword evidence="8" id="KW-0234">DNA repair</keyword>
<evidence type="ECO:0000259" key="15">
    <source>
        <dbReference type="Pfam" id="PF10441"/>
    </source>
</evidence>
<dbReference type="EMBL" id="CP086717">
    <property type="protein sequence ID" value="WOO82240.1"/>
    <property type="molecule type" value="Genomic_DNA"/>
</dbReference>
<dbReference type="RefSeq" id="XP_062628272.1">
    <property type="nucleotide sequence ID" value="XM_062772288.1"/>
</dbReference>
<dbReference type="InterPro" id="IPR027109">
    <property type="entry name" value="Swc4/Dmap1"/>
</dbReference>
<evidence type="ECO:0000256" key="13">
    <source>
        <dbReference type="SAM" id="MobiDB-lite"/>
    </source>
</evidence>
<dbReference type="InterPro" id="IPR032563">
    <property type="entry name" value="DAMP1_SANT-like"/>
</dbReference>
<feature type="transmembrane region" description="Helical" evidence="14">
    <location>
        <begin position="1608"/>
        <end position="1627"/>
    </location>
</feature>
<sequence>MSSSDVRSILNLPKAGQSSGSGSRKSAAAARKPDGISRELYALIGDNAPSLAEAQASIAAVKYRDRPKLKSKKVKWEWTQFTPSANRNSPHPPRLGHWVRVTDDDPHARVDYFGSFNLHGPSVMEYSQFEYDQHLVDPNWSSHETAYLFDLLRTFDLRFVVAADRYEYLGPKGDQSAKKRSIEEIKDRYYTICRRLVRTRTASDIQVQQQQIVQYSFDKAREIKRKQYASELFHLTQAEIAEEEALYMEIKRLEQNEKRYRADRDELMRTIIGLDSGLVNLDGANSEGVLGLDRYKKKRRPEDETPGNGPGSPAPPAKKQKDSAAFDLTHCIYRVPPQPIAPNSSHLASKHPVHQPAHLRSSKMPTPKPNTAIRVTELLSEMGLNIHRLVMPTRSNLDALDGVLHAAAALVDMKRQVDRVEQEIRTFKAQREGFVPPVEPSRKRSESVLSTDTGSSLIKALKGAQDPTPSGQRKIALASAAWADNTLLIPRKADVLRDWVLEAWMRSKPSAASPLLDPAYHALLVSVSPSCSAPPTAPLSLLGSYIAAASAASPPEGLGAAVSLSLGQLFHTTEGSKADAWAEIWAKLVAALASPSAPVDALQPVAVLVGDALSATLPTSPNGKKIAQSLHPSLGAYAATLAHHASLKPVFEELTGALFFPLPVLQTLDPLKTLLTSLATSEPLPALAAIPHLFATFIAATTQHRYSLYAKGGDRRPVDVVVADKVRAAVTPALGACLELVNRLEDSVLSRPGGSTPSASRTAVVEGLWSSRLALWTAFHAWGGYLETDANAGQLVASEAQRAASALALYGATEAAAEDEGLAGRILRTLDVLERLDHTRTAVNTEVVGWCLASPARTHPAARTLLSSILRFHQLTRLLDVFFDLVSDACAGLFDASLPSNALAPLYSLVAAGPLTDKAFRDDLAAAVRATNLGGRRSVQWASLLDSLAARVRAALSQEVGSKRKRELDGPARLVAVFSRLVKIVLDAGARARPGVEHVEAAIGAAARAFADAEIPAAAGDADAPKKKRKSDVGARDIAGDLAFAARLRVARSAGLLHRKAEYGLDVGALCGLLEAPGVVPELQLEITHYLYTRLSLFAHDEDAHRAASVDALLHALDASPKRAWTGREAGVTDKTLAAAAWTIVAQGGLAPLDVTATPAQLERLVSIVISRAGAEPGLSVGAAIQRLLSSADTWELPAFRAALLKALVDAAKSRGAFVVLSTCPAAWLSKGARTALLDAAYAVDKDASPETQVAIRTWLARLASADVYGPLTDAKVVKKLLKSASSPELADATLALVHLAYQHIAKLAARDPAPLIATLDEAIKSKSFKDPTDVRSRAVALLLEDIVASGNAERFSADVKSKLGELEAVARAALAPVVESALASPAANAEVFRSWRSLARFSSWLGSPVSDKTGAALLSSIVRTRDAELAVVAFDLSASAEAEAVLAAFIVLRATFPSDTALDTAFASYAKTLTSETFTAALTAASSLVASQRDAEAEGALRAISLLVSAPVEGSGRAIATLLHPLLLSLEGAMRGCVGVIAQALAVLSALVDDRTGLLRAPDGALILSAIAAALVPSSDRPAACAPHLVPAALSPLITLVRHRADIALAHLPALVGVLAAFFPLLQRKRGARTKGTRKPFWLAIEPRDDDPAAAHAALLARAFTNLATAKLPTTGDAPARTLAGPLAKHAPALLVAYARAAADPWAGLSTAVRRELEPGLFSLCDIVTAGGRADGRGREGEGVGAPFGLGDGAGGAAEHEIWADTWRAWSRKRYTGQG</sequence>